<protein>
    <submittedName>
        <fullName evidence="1">Uncharacterized protein</fullName>
    </submittedName>
</protein>
<proteinExistence type="predicted"/>
<evidence type="ECO:0000313" key="1">
    <source>
        <dbReference type="EMBL" id="KAA6403514.1"/>
    </source>
</evidence>
<comment type="caution">
    <text evidence="1">The sequence shown here is derived from an EMBL/GenBank/DDBJ whole genome shotgun (WGS) entry which is preliminary data.</text>
</comment>
<gene>
    <name evidence="1" type="ORF">EZS28_000960</name>
</gene>
<name>A0A5J4X8M6_9EUKA</name>
<dbReference type="AlphaFoldDB" id="A0A5J4X8M6"/>
<accession>A0A5J4X8M6</accession>
<evidence type="ECO:0000313" key="2">
    <source>
        <dbReference type="Proteomes" id="UP000324800"/>
    </source>
</evidence>
<sequence length="129" mass="14670">MNESQIVTIRNLASLIGESSYIYFQFPQISLSMNAINNLKTKSKAKWGQNASVRLQQQILDASDDSWGMTLEHNQEQIMDAGQWLGSWHLHSSNFEGVSRGINTSQIVEVINIDVEGQMYITEDRQHNN</sequence>
<reference evidence="1 2" key="1">
    <citation type="submission" date="2019-03" db="EMBL/GenBank/DDBJ databases">
        <title>Single cell metagenomics reveals metabolic interactions within the superorganism composed of flagellate Streblomastix strix and complex community of Bacteroidetes bacteria on its surface.</title>
        <authorList>
            <person name="Treitli S.C."/>
            <person name="Kolisko M."/>
            <person name="Husnik F."/>
            <person name="Keeling P."/>
            <person name="Hampl V."/>
        </authorList>
    </citation>
    <scope>NUCLEOTIDE SEQUENCE [LARGE SCALE GENOMIC DNA]</scope>
    <source>
        <strain evidence="1">ST1C</strain>
    </source>
</reference>
<organism evidence="1 2">
    <name type="scientific">Streblomastix strix</name>
    <dbReference type="NCBI Taxonomy" id="222440"/>
    <lineage>
        <taxon>Eukaryota</taxon>
        <taxon>Metamonada</taxon>
        <taxon>Preaxostyla</taxon>
        <taxon>Oxymonadida</taxon>
        <taxon>Streblomastigidae</taxon>
        <taxon>Streblomastix</taxon>
    </lineage>
</organism>
<dbReference type="Proteomes" id="UP000324800">
    <property type="component" value="Unassembled WGS sequence"/>
</dbReference>
<dbReference type="EMBL" id="SNRW01000091">
    <property type="protein sequence ID" value="KAA6403514.1"/>
    <property type="molecule type" value="Genomic_DNA"/>
</dbReference>